<protein>
    <recommendedName>
        <fullName evidence="2">Reverse transcriptase domain-containing protein</fullName>
    </recommendedName>
</protein>
<dbReference type="InterPro" id="IPR000477">
    <property type="entry name" value="RT_dom"/>
</dbReference>
<gene>
    <name evidence="3" type="ORF">LAZ67_23000908</name>
</gene>
<evidence type="ECO:0000313" key="3">
    <source>
        <dbReference type="EMBL" id="UYV83408.1"/>
    </source>
</evidence>
<feature type="domain" description="Reverse transcriptase" evidence="2">
    <location>
        <begin position="262"/>
        <end position="332"/>
    </location>
</feature>
<dbReference type="Gene3D" id="3.30.70.270">
    <property type="match status" value="1"/>
</dbReference>
<dbReference type="InterPro" id="IPR050951">
    <property type="entry name" value="Retrovirus_Pol_polyprotein"/>
</dbReference>
<accession>A0ABY6LQP5</accession>
<dbReference type="PANTHER" id="PTHR37984:SF5">
    <property type="entry name" value="PROTEIN NYNRIN-LIKE"/>
    <property type="match status" value="1"/>
</dbReference>
<feature type="region of interest" description="Disordered" evidence="1">
    <location>
        <begin position="69"/>
        <end position="129"/>
    </location>
</feature>
<feature type="compositionally biased region" description="Basic and acidic residues" evidence="1">
    <location>
        <begin position="113"/>
        <end position="129"/>
    </location>
</feature>
<dbReference type="Pfam" id="PF00078">
    <property type="entry name" value="RVT_1"/>
    <property type="match status" value="1"/>
</dbReference>
<evidence type="ECO:0000259" key="2">
    <source>
        <dbReference type="Pfam" id="PF00078"/>
    </source>
</evidence>
<evidence type="ECO:0000256" key="1">
    <source>
        <dbReference type="SAM" id="MobiDB-lite"/>
    </source>
</evidence>
<keyword evidence="4" id="KW-1185">Reference proteome</keyword>
<evidence type="ECO:0000313" key="4">
    <source>
        <dbReference type="Proteomes" id="UP001235939"/>
    </source>
</evidence>
<dbReference type="SUPFAM" id="SSF56672">
    <property type="entry name" value="DNA/RNA polymerases"/>
    <property type="match status" value="1"/>
</dbReference>
<dbReference type="Proteomes" id="UP001235939">
    <property type="component" value="Chromosome 23"/>
</dbReference>
<dbReference type="InterPro" id="IPR043502">
    <property type="entry name" value="DNA/RNA_pol_sf"/>
</dbReference>
<dbReference type="EMBL" id="CP092885">
    <property type="protein sequence ID" value="UYV83408.1"/>
    <property type="molecule type" value="Genomic_DNA"/>
</dbReference>
<name>A0ABY6LQP5_9ARAC</name>
<dbReference type="PANTHER" id="PTHR37984">
    <property type="entry name" value="PROTEIN CBG26694"/>
    <property type="match status" value="1"/>
</dbReference>
<feature type="compositionally biased region" description="Basic and acidic residues" evidence="1">
    <location>
        <begin position="86"/>
        <end position="96"/>
    </location>
</feature>
<dbReference type="InterPro" id="IPR043128">
    <property type="entry name" value="Rev_trsase/Diguanyl_cyclase"/>
</dbReference>
<organism evidence="3 4">
    <name type="scientific">Cordylochernes scorpioides</name>
    <dbReference type="NCBI Taxonomy" id="51811"/>
    <lineage>
        <taxon>Eukaryota</taxon>
        <taxon>Metazoa</taxon>
        <taxon>Ecdysozoa</taxon>
        <taxon>Arthropoda</taxon>
        <taxon>Chelicerata</taxon>
        <taxon>Arachnida</taxon>
        <taxon>Pseudoscorpiones</taxon>
        <taxon>Cheliferoidea</taxon>
        <taxon>Chernetidae</taxon>
        <taxon>Cordylochernes</taxon>
    </lineage>
</organism>
<reference evidence="3 4" key="1">
    <citation type="submission" date="2022-03" db="EMBL/GenBank/DDBJ databases">
        <title>A chromosomal length assembly of Cordylochernes scorpioides.</title>
        <authorList>
            <person name="Zeh D."/>
            <person name="Zeh J."/>
        </authorList>
    </citation>
    <scope>NUCLEOTIDE SEQUENCE [LARGE SCALE GENOMIC DNA]</scope>
    <source>
        <strain evidence="3">IN4F17</strain>
        <tissue evidence="3">Whole Body</tissue>
    </source>
</reference>
<dbReference type="Gene3D" id="3.10.10.10">
    <property type="entry name" value="HIV Type 1 Reverse Transcriptase, subunit A, domain 1"/>
    <property type="match status" value="1"/>
</dbReference>
<proteinExistence type="predicted"/>
<dbReference type="CDD" id="cd01647">
    <property type="entry name" value="RT_LTR"/>
    <property type="match status" value="1"/>
</dbReference>
<sequence>MKIATKLGLSQELILEGLTSGIDSEFERLLIAASPASLERWLEIAEAIEVSHCRTTSAASRMELGYPARRRPSTSWQGGQGFKPRNWREGRNDRPGTHLPPTRSQTASLAAVQDHEGESPASIRRPERSDGHLPSLHVLLRDRVDGVDFKLLFVLDSGSEINILPRHLLPAEFMTLIKEPKLKSLKSIFGENKFNIKPLNIQPPRLRLSDKKPVCVRPYRHSLRDRDLIKQQIEQLLKYGLIKPASSPYSAPVTLAPKKGEGRTLNRKIISDSFPIPLMEDRVQKVQGARVFSCLDILSAYWTIPLHPKDREMTCFSTSEGSYVWCRLPYGEINVYYL</sequence>